<feature type="transmembrane region" description="Helical" evidence="7">
    <location>
        <begin position="20"/>
        <end position="37"/>
    </location>
</feature>
<keyword evidence="6 7" id="KW-0472">Membrane</keyword>
<comment type="subcellular location">
    <subcellularLocation>
        <location evidence="7">Cell inner membrane</location>
        <topology evidence="7">Multi-pass membrane protein</topology>
    </subcellularLocation>
    <subcellularLocation>
        <location evidence="1">Cell membrane</location>
        <topology evidence="1">Multi-pass membrane protein</topology>
    </subcellularLocation>
</comment>
<keyword evidence="3" id="KW-1003">Cell membrane</keyword>
<name>A0ABT5YQ26_9PROT</name>
<evidence type="ECO:0000256" key="8">
    <source>
        <dbReference type="SAM" id="MobiDB-lite"/>
    </source>
</evidence>
<dbReference type="SUPFAM" id="SSF50182">
    <property type="entry name" value="Sm-like ribonucleoproteins"/>
    <property type="match status" value="1"/>
</dbReference>
<dbReference type="PANTHER" id="PTHR30221">
    <property type="entry name" value="SMALL-CONDUCTANCE MECHANOSENSITIVE CHANNEL"/>
    <property type="match status" value="1"/>
</dbReference>
<protein>
    <recommendedName>
        <fullName evidence="7">Small-conductance mechanosensitive channel</fullName>
    </recommendedName>
</protein>
<dbReference type="Gene3D" id="3.30.70.100">
    <property type="match status" value="1"/>
</dbReference>
<evidence type="ECO:0000256" key="3">
    <source>
        <dbReference type="ARBA" id="ARBA00022475"/>
    </source>
</evidence>
<feature type="domain" description="Mechanosensitive ion channel MscS C-terminal" evidence="10">
    <location>
        <begin position="226"/>
        <end position="289"/>
    </location>
</feature>
<organism evidence="11 12">
    <name type="scientific">Aquibaculum arenosum</name>
    <dbReference type="NCBI Taxonomy" id="3032591"/>
    <lineage>
        <taxon>Bacteria</taxon>
        <taxon>Pseudomonadati</taxon>
        <taxon>Pseudomonadota</taxon>
        <taxon>Alphaproteobacteria</taxon>
        <taxon>Rhodospirillales</taxon>
        <taxon>Rhodovibrionaceae</taxon>
        <taxon>Aquibaculum</taxon>
    </lineage>
</organism>
<feature type="domain" description="Mechanosensitive ion channel MscS" evidence="9">
    <location>
        <begin position="134"/>
        <end position="201"/>
    </location>
</feature>
<evidence type="ECO:0000256" key="5">
    <source>
        <dbReference type="ARBA" id="ARBA00022989"/>
    </source>
</evidence>
<reference evidence="11 12" key="1">
    <citation type="submission" date="2023-03" db="EMBL/GenBank/DDBJ databases">
        <title>Fodinicurvata sp. CAU 1616 isolated from sea sendiment.</title>
        <authorList>
            <person name="Kim W."/>
        </authorList>
    </citation>
    <scope>NUCLEOTIDE SEQUENCE [LARGE SCALE GENOMIC DNA]</scope>
    <source>
        <strain evidence="11 12">CAU 1616</strain>
    </source>
</reference>
<dbReference type="Gene3D" id="2.30.30.60">
    <property type="match status" value="1"/>
</dbReference>
<keyword evidence="7" id="KW-0813">Transport</keyword>
<keyword evidence="7" id="KW-0997">Cell inner membrane</keyword>
<dbReference type="InterPro" id="IPR045275">
    <property type="entry name" value="MscS_archaea/bacteria_type"/>
</dbReference>
<evidence type="ECO:0000256" key="7">
    <source>
        <dbReference type="RuleBase" id="RU369025"/>
    </source>
</evidence>
<dbReference type="InterPro" id="IPR006685">
    <property type="entry name" value="MscS_channel_2nd"/>
</dbReference>
<evidence type="ECO:0000256" key="1">
    <source>
        <dbReference type="ARBA" id="ARBA00004651"/>
    </source>
</evidence>
<keyword evidence="5 7" id="KW-1133">Transmembrane helix</keyword>
<dbReference type="RefSeq" id="WP_275823854.1">
    <property type="nucleotide sequence ID" value="NZ_JARHUD010000009.1"/>
</dbReference>
<feature type="transmembrane region" description="Helical" evidence="7">
    <location>
        <begin position="88"/>
        <end position="110"/>
    </location>
</feature>
<feature type="transmembrane region" description="Helical" evidence="7">
    <location>
        <begin position="57"/>
        <end position="76"/>
    </location>
</feature>
<keyword evidence="7" id="KW-0407">Ion channel</keyword>
<sequence>MTSNKRSQSSGRGWPVLRHLAWPAVATLASIVMFFTYEAVAREIGLEQETLRRAAGSVSYFAWAWLAGRLVGLALERSTTTGRRVPRLLKELVAAAFFIAALVATIMLFLGQSMSGALASSGLVLAVIGFAIRNVVADAFSGIALGLDAPYRIGDWVDIDGASKGRIIEIGWRTTRLQTRDSTYMILPNSQIARQRLTNYSAPRRNYRAQLQILLSHELPIPEARNLLAGAAARSELALKDPKPDARAVAYERSGIRYTVRYWVPSFAEEIDCRDSVLGHIDAALREAQVPPALRPAEMSCEQVAALARRTPSASGTVQGQERKRHVAPASH</sequence>
<keyword evidence="4 7" id="KW-0812">Transmembrane</keyword>
<dbReference type="InterPro" id="IPR023408">
    <property type="entry name" value="MscS_beta-dom_sf"/>
</dbReference>
<dbReference type="SUPFAM" id="SSF82689">
    <property type="entry name" value="Mechanosensitive channel protein MscS (YggB), C-terminal domain"/>
    <property type="match status" value="1"/>
</dbReference>
<dbReference type="Proteomes" id="UP001215503">
    <property type="component" value="Unassembled WGS sequence"/>
</dbReference>
<proteinExistence type="inferred from homology"/>
<evidence type="ECO:0000259" key="10">
    <source>
        <dbReference type="Pfam" id="PF21082"/>
    </source>
</evidence>
<dbReference type="InterPro" id="IPR010920">
    <property type="entry name" value="LSM_dom_sf"/>
</dbReference>
<dbReference type="PANTHER" id="PTHR30221:SF1">
    <property type="entry name" value="SMALL-CONDUCTANCE MECHANOSENSITIVE CHANNEL"/>
    <property type="match status" value="1"/>
</dbReference>
<dbReference type="Pfam" id="PF00924">
    <property type="entry name" value="MS_channel_2nd"/>
    <property type="match status" value="1"/>
</dbReference>
<dbReference type="Pfam" id="PF21082">
    <property type="entry name" value="MS_channel_3rd"/>
    <property type="match status" value="1"/>
</dbReference>
<comment type="function">
    <text evidence="7">Mechanosensitive channel that participates in the regulation of osmotic pressure changes within the cell, opening in response to stretch forces in the membrane lipid bilayer, without the need for other proteins. Contributes to normal resistance to hypoosmotic shock. Forms an ion channel of 1.0 nanosiemens conductance with a slight preference for anions.</text>
</comment>
<comment type="subunit">
    <text evidence="7">Homoheptamer.</text>
</comment>
<dbReference type="InterPro" id="IPR049278">
    <property type="entry name" value="MS_channel_C"/>
</dbReference>
<evidence type="ECO:0000313" key="11">
    <source>
        <dbReference type="EMBL" id="MDF2097082.1"/>
    </source>
</evidence>
<evidence type="ECO:0000259" key="9">
    <source>
        <dbReference type="Pfam" id="PF00924"/>
    </source>
</evidence>
<dbReference type="Gene3D" id="1.10.287.1260">
    <property type="match status" value="1"/>
</dbReference>
<keyword evidence="7" id="KW-0406">Ion transport</keyword>
<gene>
    <name evidence="11" type="ORF">P2G67_13955</name>
</gene>
<feature type="compositionally biased region" description="Basic residues" evidence="8">
    <location>
        <begin position="323"/>
        <end position="332"/>
    </location>
</feature>
<feature type="region of interest" description="Disordered" evidence="8">
    <location>
        <begin position="308"/>
        <end position="332"/>
    </location>
</feature>
<keyword evidence="12" id="KW-1185">Reference proteome</keyword>
<comment type="similarity">
    <text evidence="2 7">Belongs to the MscS (TC 1.A.23) family.</text>
</comment>
<dbReference type="InterPro" id="IPR011066">
    <property type="entry name" value="MscS_channel_C_sf"/>
</dbReference>
<feature type="transmembrane region" description="Helical" evidence="7">
    <location>
        <begin position="116"/>
        <end position="136"/>
    </location>
</feature>
<dbReference type="EMBL" id="JARHUD010000009">
    <property type="protein sequence ID" value="MDF2097082.1"/>
    <property type="molecule type" value="Genomic_DNA"/>
</dbReference>
<evidence type="ECO:0000256" key="2">
    <source>
        <dbReference type="ARBA" id="ARBA00008017"/>
    </source>
</evidence>
<evidence type="ECO:0000256" key="6">
    <source>
        <dbReference type="ARBA" id="ARBA00023136"/>
    </source>
</evidence>
<evidence type="ECO:0000313" key="12">
    <source>
        <dbReference type="Proteomes" id="UP001215503"/>
    </source>
</evidence>
<evidence type="ECO:0000256" key="4">
    <source>
        <dbReference type="ARBA" id="ARBA00022692"/>
    </source>
</evidence>
<accession>A0ABT5YQ26</accession>
<comment type="caution">
    <text evidence="11">The sequence shown here is derived from an EMBL/GenBank/DDBJ whole genome shotgun (WGS) entry which is preliminary data.</text>
</comment>